<sequence>MQESEHQGPENPSRGNPLPLSGLVPSQKPLLLMLFLLFLVSSAIPIAAWETFGDCGIRLNELAKNNSLPAEDIYTGPVKGSLGQAQNTEHPILLLTYAACEEHCGHTASVQSWIRTSDTIATWALPLVSLVLQAPFESNNFRQTMFLVFRWVGSPMVSMMYIFWNMKVTRKCAIMVEMSLGKDEHPQAPSNFSGLRDSFYLLSVINQYELNICTQLQEQGRETILRVGLFDMRPEFQRMRGRVAASIRRERRRGTVQALVSLGWFLVALGISINKAFVDLGEDSSAHSLGLGLLVCWLPVLVAATIVDRNPMDAHYVRAKLNKCLGEIVAIAQTPEVLFLEVTEPTFLGEFAGQGRVRWHRGAAHSILCTLEAMPGMGRGWLAKYENTDKLVTTGTSSPLLKCEDSYGWQMIASFMVVCSCTTGALFIGYPTAGVGMGCLSGGYIIFDLNAFGCLLIEVAAWVFLQPGKAWRVAQWVLRFCESTNFCWLVYIITAQTLRIYNNCYCRAGMRGGGRLYVYFEDVEHYKAYRVKLNWLLGTLITCGVSGIGLLYVVEQWCTQSFLWTRDWDSAMNGLHRVRKWKQITAGPRRACALAAGCMVKAGGWFRTVLRRERGAEDRSLRWS</sequence>
<dbReference type="EMBL" id="PYWC01000018">
    <property type="protein sequence ID" value="PWW77969.1"/>
    <property type="molecule type" value="Genomic_DNA"/>
</dbReference>
<reference evidence="3 4" key="1">
    <citation type="submission" date="2018-03" db="EMBL/GenBank/DDBJ databases">
        <title>Genomes of Pezizomycetes fungi and the evolution of truffles.</title>
        <authorList>
            <person name="Murat C."/>
            <person name="Payen T."/>
            <person name="Noel B."/>
            <person name="Kuo A."/>
            <person name="Martin F.M."/>
        </authorList>
    </citation>
    <scope>NUCLEOTIDE SEQUENCE [LARGE SCALE GENOMIC DNA]</scope>
    <source>
        <strain evidence="3">091103-1</strain>
    </source>
</reference>
<dbReference type="Proteomes" id="UP000246991">
    <property type="component" value="Unassembled WGS sequence"/>
</dbReference>
<feature type="transmembrane region" description="Helical" evidence="2">
    <location>
        <begin position="535"/>
        <end position="554"/>
    </location>
</feature>
<dbReference type="OrthoDB" id="5392263at2759"/>
<keyword evidence="4" id="KW-1185">Reference proteome</keyword>
<evidence type="ECO:0000256" key="2">
    <source>
        <dbReference type="SAM" id="Phobius"/>
    </source>
</evidence>
<gene>
    <name evidence="3" type="ORF">C7212DRAFT_175495</name>
</gene>
<feature type="transmembrane region" description="Helical" evidence="2">
    <location>
        <begin position="258"/>
        <end position="277"/>
    </location>
</feature>
<proteinExistence type="predicted"/>
<feature type="transmembrane region" description="Helical" evidence="2">
    <location>
        <begin position="289"/>
        <end position="307"/>
    </location>
</feature>
<evidence type="ECO:0000313" key="4">
    <source>
        <dbReference type="Proteomes" id="UP000246991"/>
    </source>
</evidence>
<comment type="caution">
    <text evidence="3">The sequence shown here is derived from an EMBL/GenBank/DDBJ whole genome shotgun (WGS) entry which is preliminary data.</text>
</comment>
<feature type="transmembrane region" description="Helical" evidence="2">
    <location>
        <begin position="30"/>
        <end position="49"/>
    </location>
</feature>
<feature type="transmembrane region" description="Helical" evidence="2">
    <location>
        <begin position="120"/>
        <end position="136"/>
    </location>
</feature>
<keyword evidence="2" id="KW-0812">Transmembrane</keyword>
<dbReference type="AlphaFoldDB" id="A0A317SU85"/>
<protein>
    <submittedName>
        <fullName evidence="3">Uncharacterized protein</fullName>
    </submittedName>
</protein>
<organism evidence="3 4">
    <name type="scientific">Tuber magnatum</name>
    <name type="common">white Piedmont truffle</name>
    <dbReference type="NCBI Taxonomy" id="42249"/>
    <lineage>
        <taxon>Eukaryota</taxon>
        <taxon>Fungi</taxon>
        <taxon>Dikarya</taxon>
        <taxon>Ascomycota</taxon>
        <taxon>Pezizomycotina</taxon>
        <taxon>Pezizomycetes</taxon>
        <taxon>Pezizales</taxon>
        <taxon>Tuberaceae</taxon>
        <taxon>Tuber</taxon>
    </lineage>
</organism>
<feature type="transmembrane region" description="Helical" evidence="2">
    <location>
        <begin position="407"/>
        <end position="430"/>
    </location>
</feature>
<feature type="transmembrane region" description="Helical" evidence="2">
    <location>
        <begin position="442"/>
        <end position="465"/>
    </location>
</feature>
<keyword evidence="2" id="KW-0472">Membrane</keyword>
<feature type="region of interest" description="Disordered" evidence="1">
    <location>
        <begin position="1"/>
        <end position="20"/>
    </location>
</feature>
<keyword evidence="2" id="KW-1133">Transmembrane helix</keyword>
<name>A0A317SU85_9PEZI</name>
<accession>A0A317SU85</accession>
<feature type="transmembrane region" description="Helical" evidence="2">
    <location>
        <begin position="148"/>
        <end position="166"/>
    </location>
</feature>
<evidence type="ECO:0000313" key="3">
    <source>
        <dbReference type="EMBL" id="PWW77969.1"/>
    </source>
</evidence>
<evidence type="ECO:0000256" key="1">
    <source>
        <dbReference type="SAM" id="MobiDB-lite"/>
    </source>
</evidence>